<evidence type="ECO:0000313" key="1">
    <source>
        <dbReference type="EMBL" id="SFM22773.1"/>
    </source>
</evidence>
<dbReference type="AlphaFoldDB" id="A0A1I4P5W5"/>
<keyword evidence="3" id="KW-1185">Reference proteome</keyword>
<reference evidence="1 3" key="1">
    <citation type="submission" date="2016-10" db="EMBL/GenBank/DDBJ databases">
        <authorList>
            <person name="de Groot N.N."/>
        </authorList>
    </citation>
    <scope>NUCLEOTIDE SEQUENCE [LARGE SCALE GENOMIC DNA]</scope>
    <source>
        <strain evidence="1 3">Nm146</strain>
    </source>
</reference>
<evidence type="ECO:0000313" key="3">
    <source>
        <dbReference type="Proteomes" id="UP000199561"/>
    </source>
</evidence>
<dbReference type="Proteomes" id="UP000199561">
    <property type="component" value="Unassembled WGS sequence"/>
</dbReference>
<dbReference type="EMBL" id="FOUF01000010">
    <property type="protein sequence ID" value="SFM22773.1"/>
    <property type="molecule type" value="Genomic_DNA"/>
</dbReference>
<name>A0A1I4P5W5_9PROT</name>
<protein>
    <submittedName>
        <fullName evidence="1">Uncharacterized protein</fullName>
    </submittedName>
</protein>
<feature type="non-terminal residue" evidence="1">
    <location>
        <position position="29"/>
    </location>
</feature>
<sequence length="29" mass="3096">MEARSWLKGLMTVCGVLFAGVLQANISTV</sequence>
<gene>
    <name evidence="1" type="ORF">SAMN05421880_1101</name>
    <name evidence="2" type="ORF">SAMN05421880_1201</name>
</gene>
<dbReference type="EMBL" id="FOUF01000020">
    <property type="protein sequence ID" value="SFM53258.1"/>
    <property type="molecule type" value="Genomic_DNA"/>
</dbReference>
<evidence type="ECO:0000313" key="2">
    <source>
        <dbReference type="EMBL" id="SFM53258.1"/>
    </source>
</evidence>
<organism evidence="1 3">
    <name type="scientific">Nitrosomonas nitrosa</name>
    <dbReference type="NCBI Taxonomy" id="52442"/>
    <lineage>
        <taxon>Bacteria</taxon>
        <taxon>Pseudomonadati</taxon>
        <taxon>Pseudomonadota</taxon>
        <taxon>Betaproteobacteria</taxon>
        <taxon>Nitrosomonadales</taxon>
        <taxon>Nitrosomonadaceae</taxon>
        <taxon>Nitrosomonas</taxon>
    </lineage>
</organism>
<accession>A0A1I4P5W5</accession>
<proteinExistence type="predicted"/>